<dbReference type="PROSITE" id="PS00631">
    <property type="entry name" value="CYTOSOL_AP"/>
    <property type="match status" value="1"/>
</dbReference>
<dbReference type="Gene3D" id="3.40.220.10">
    <property type="entry name" value="Leucine Aminopeptidase, subunit E, domain 1"/>
    <property type="match status" value="1"/>
</dbReference>
<accession>A0AAV9IP98</accession>
<proteinExistence type="inferred from homology"/>
<name>A0AAV9IP98_CYACA</name>
<dbReference type="SUPFAM" id="SSF52949">
    <property type="entry name" value="Macro domain-like"/>
    <property type="match status" value="1"/>
</dbReference>
<dbReference type="GO" id="GO:0070006">
    <property type="term" value="F:metalloaminopeptidase activity"/>
    <property type="evidence" value="ECO:0007669"/>
    <property type="project" value="InterPro"/>
</dbReference>
<keyword evidence="4" id="KW-0031">Aminopeptidase</keyword>
<dbReference type="PANTHER" id="PTHR11963:SF23">
    <property type="entry name" value="CYTOSOL AMINOPEPTIDASE"/>
    <property type="match status" value="1"/>
</dbReference>
<dbReference type="InterPro" id="IPR011356">
    <property type="entry name" value="Leucine_aapep/pepB"/>
</dbReference>
<dbReference type="EMBL" id="JANCYW010000001">
    <property type="protein sequence ID" value="KAK4534177.1"/>
    <property type="molecule type" value="Genomic_DNA"/>
</dbReference>
<dbReference type="Pfam" id="PF02789">
    <property type="entry name" value="Peptidase_M17_N"/>
    <property type="match status" value="1"/>
</dbReference>
<dbReference type="PRINTS" id="PR00481">
    <property type="entry name" value="LAMNOPPTDASE"/>
</dbReference>
<keyword evidence="5" id="KW-0645">Protease</keyword>
<comment type="catalytic activity">
    <reaction evidence="1">
        <text>Release of an N-terminal amino acid, Xaa-|-Yaa-, in which Xaa is preferably Leu, but may be other amino acids including Pro although not Arg or Lys, and Yaa may be Pro. Amino acid amides and methyl esters are also readily hydrolyzed, but rates on arylamides are exceedingly low.</text>
        <dbReference type="EC" id="3.4.11.1"/>
    </reaction>
</comment>
<evidence type="ECO:0000259" key="8">
    <source>
        <dbReference type="PROSITE" id="PS00631"/>
    </source>
</evidence>
<dbReference type="InterPro" id="IPR008283">
    <property type="entry name" value="Peptidase_M17_N"/>
</dbReference>
<comment type="similarity">
    <text evidence="3">Belongs to the peptidase M17 family.</text>
</comment>
<sequence>MAFLDALGVGVSSWSWARRALQGRFRWGGRASSATAWPLGRRRLSIRPGVRATTPWQPRAPSSPPAVATQLRMSVSTRVRPPSERQPLPVVRAETLSGTLQEYEGDAVFVALFTDDVSSPSQTSGNSASATDNSATTATLSPRLTASLGEALAAATAQLLADVEFKPKKGASVVTRFTAVPGVGGSATPAGARIRPRRLALFCLGKEDELNADALNKFANFVAANVKLDKRRGERVGVYVPSIESIDRGGGQGLSARLASQRLTEGILLAAFADDRFRTTSASADSDNGDGAAIAPSPSAPPRPEPSTVQLFGADAEGVRRGACVAEGVILTKELVNAPANVATPQFFADTAADIARNANGTVRCTVLEREDCERLGMGAYLGVAQGSDLPPKFIHLTYTSPENDAAGERKRVCLIGKGVTHDTGGYNLKTAGSMIELMKFDCGGAAACLGTMKAVAALAPPGLELTVVAACCENMISGKAYHPGDILTASNGKTIEVLNTDAEGRLTLADALVYVQRNVKPIHAMVDVATLTGACVVALGNEYSGMWSSHDALAQHIDGASKAVGERVWRMPLAPEYREGLQGKVSDLKNIGGGRFGGAITAALFLQEFVDKQVPWAHLDIAGTVWNDKGSGATGTPTRTLIELVHRVLEA</sequence>
<feature type="domain" description="Cytosol aminopeptidase" evidence="8">
    <location>
        <begin position="500"/>
        <end position="507"/>
    </location>
</feature>
<dbReference type="Proteomes" id="UP001301350">
    <property type="component" value="Unassembled WGS sequence"/>
</dbReference>
<dbReference type="InterPro" id="IPR000819">
    <property type="entry name" value="Peptidase_M17_C"/>
</dbReference>
<evidence type="ECO:0000313" key="9">
    <source>
        <dbReference type="EMBL" id="KAK4534177.1"/>
    </source>
</evidence>
<comment type="caution">
    <text evidence="9">The sequence shown here is derived from an EMBL/GenBank/DDBJ whole genome shotgun (WGS) entry which is preliminary data.</text>
</comment>
<keyword evidence="6" id="KW-0378">Hydrolase</keyword>
<comment type="catalytic activity">
    <reaction evidence="2">
        <text>Release of N-terminal proline from a peptide.</text>
        <dbReference type="EC" id="3.4.11.5"/>
    </reaction>
</comment>
<dbReference type="AlphaFoldDB" id="A0AAV9IP98"/>
<dbReference type="SUPFAM" id="SSF53187">
    <property type="entry name" value="Zn-dependent exopeptidases"/>
    <property type="match status" value="1"/>
</dbReference>
<dbReference type="PANTHER" id="PTHR11963">
    <property type="entry name" value="LEUCINE AMINOPEPTIDASE-RELATED"/>
    <property type="match status" value="1"/>
</dbReference>
<evidence type="ECO:0000256" key="6">
    <source>
        <dbReference type="ARBA" id="ARBA00022801"/>
    </source>
</evidence>
<dbReference type="CDD" id="cd00433">
    <property type="entry name" value="Peptidase_M17"/>
    <property type="match status" value="1"/>
</dbReference>
<evidence type="ECO:0000256" key="3">
    <source>
        <dbReference type="ARBA" id="ARBA00009528"/>
    </source>
</evidence>
<evidence type="ECO:0000256" key="7">
    <source>
        <dbReference type="SAM" id="MobiDB-lite"/>
    </source>
</evidence>
<dbReference type="GO" id="GO:0030145">
    <property type="term" value="F:manganese ion binding"/>
    <property type="evidence" value="ECO:0007669"/>
    <property type="project" value="InterPro"/>
</dbReference>
<gene>
    <name evidence="9" type="ORF">CDCA_CDCA01G0202</name>
</gene>
<dbReference type="NCBIfam" id="NF002076">
    <property type="entry name" value="PRK00913.2-3"/>
    <property type="match status" value="1"/>
</dbReference>
<feature type="region of interest" description="Disordered" evidence="7">
    <location>
        <begin position="280"/>
        <end position="307"/>
    </location>
</feature>
<dbReference type="InterPro" id="IPR023042">
    <property type="entry name" value="Peptidase_M17_leu_NH2_pept"/>
</dbReference>
<dbReference type="GO" id="GO:0005737">
    <property type="term" value="C:cytoplasm"/>
    <property type="evidence" value="ECO:0007669"/>
    <property type="project" value="InterPro"/>
</dbReference>
<organism evidence="9 10">
    <name type="scientific">Cyanidium caldarium</name>
    <name type="common">Red alga</name>
    <dbReference type="NCBI Taxonomy" id="2771"/>
    <lineage>
        <taxon>Eukaryota</taxon>
        <taxon>Rhodophyta</taxon>
        <taxon>Bangiophyceae</taxon>
        <taxon>Cyanidiales</taxon>
        <taxon>Cyanidiaceae</taxon>
        <taxon>Cyanidium</taxon>
    </lineage>
</organism>
<keyword evidence="10" id="KW-1185">Reference proteome</keyword>
<reference evidence="9 10" key="1">
    <citation type="submission" date="2022-07" db="EMBL/GenBank/DDBJ databases">
        <title>Genome-wide signatures of adaptation to extreme environments.</title>
        <authorList>
            <person name="Cho C.H."/>
            <person name="Yoon H.S."/>
        </authorList>
    </citation>
    <scope>NUCLEOTIDE SEQUENCE [LARGE SCALE GENOMIC DNA]</scope>
    <source>
        <strain evidence="9 10">DBV 063 E5</strain>
    </source>
</reference>
<evidence type="ECO:0000256" key="2">
    <source>
        <dbReference type="ARBA" id="ARBA00001585"/>
    </source>
</evidence>
<evidence type="ECO:0000256" key="5">
    <source>
        <dbReference type="ARBA" id="ARBA00022670"/>
    </source>
</evidence>
<evidence type="ECO:0000256" key="1">
    <source>
        <dbReference type="ARBA" id="ARBA00000135"/>
    </source>
</evidence>
<dbReference type="Pfam" id="PF00883">
    <property type="entry name" value="Peptidase_M17"/>
    <property type="match status" value="1"/>
</dbReference>
<dbReference type="Gene3D" id="3.40.630.10">
    <property type="entry name" value="Zn peptidases"/>
    <property type="match status" value="1"/>
</dbReference>
<dbReference type="InterPro" id="IPR043472">
    <property type="entry name" value="Macro_dom-like"/>
</dbReference>
<evidence type="ECO:0000313" key="10">
    <source>
        <dbReference type="Proteomes" id="UP001301350"/>
    </source>
</evidence>
<feature type="compositionally biased region" description="Low complexity" evidence="7">
    <location>
        <begin position="281"/>
        <end position="297"/>
    </location>
</feature>
<dbReference type="GO" id="GO:0006508">
    <property type="term" value="P:proteolysis"/>
    <property type="evidence" value="ECO:0007669"/>
    <property type="project" value="UniProtKB-KW"/>
</dbReference>
<dbReference type="HAMAP" id="MF_00181">
    <property type="entry name" value="Cytosol_peptidase_M17"/>
    <property type="match status" value="1"/>
</dbReference>
<evidence type="ECO:0000256" key="4">
    <source>
        <dbReference type="ARBA" id="ARBA00022438"/>
    </source>
</evidence>
<protein>
    <recommendedName>
        <fullName evidence="8">Cytosol aminopeptidase domain-containing protein</fullName>
    </recommendedName>
</protein>